<evidence type="ECO:0000256" key="1">
    <source>
        <dbReference type="SAM" id="MobiDB-lite"/>
    </source>
</evidence>
<reference evidence="2 3" key="1">
    <citation type="journal article" date="2019" name="Nat. Ecol. Evol.">
        <title>Megaphylogeny resolves global patterns of mushroom evolution.</title>
        <authorList>
            <person name="Varga T."/>
            <person name="Krizsan K."/>
            <person name="Foldi C."/>
            <person name="Dima B."/>
            <person name="Sanchez-Garcia M."/>
            <person name="Sanchez-Ramirez S."/>
            <person name="Szollosi G.J."/>
            <person name="Szarkandi J.G."/>
            <person name="Papp V."/>
            <person name="Albert L."/>
            <person name="Andreopoulos W."/>
            <person name="Angelini C."/>
            <person name="Antonin V."/>
            <person name="Barry K.W."/>
            <person name="Bougher N.L."/>
            <person name="Buchanan P."/>
            <person name="Buyck B."/>
            <person name="Bense V."/>
            <person name="Catcheside P."/>
            <person name="Chovatia M."/>
            <person name="Cooper J."/>
            <person name="Damon W."/>
            <person name="Desjardin D."/>
            <person name="Finy P."/>
            <person name="Geml J."/>
            <person name="Haridas S."/>
            <person name="Hughes K."/>
            <person name="Justo A."/>
            <person name="Karasinski D."/>
            <person name="Kautmanova I."/>
            <person name="Kiss B."/>
            <person name="Kocsube S."/>
            <person name="Kotiranta H."/>
            <person name="LaButti K.M."/>
            <person name="Lechner B.E."/>
            <person name="Liimatainen K."/>
            <person name="Lipzen A."/>
            <person name="Lukacs Z."/>
            <person name="Mihaltcheva S."/>
            <person name="Morgado L.N."/>
            <person name="Niskanen T."/>
            <person name="Noordeloos M.E."/>
            <person name="Ohm R.A."/>
            <person name="Ortiz-Santana B."/>
            <person name="Ovrebo C."/>
            <person name="Racz N."/>
            <person name="Riley R."/>
            <person name="Savchenko A."/>
            <person name="Shiryaev A."/>
            <person name="Soop K."/>
            <person name="Spirin V."/>
            <person name="Szebenyi C."/>
            <person name="Tomsovsky M."/>
            <person name="Tulloss R.E."/>
            <person name="Uehling J."/>
            <person name="Grigoriev I.V."/>
            <person name="Vagvolgyi C."/>
            <person name="Papp T."/>
            <person name="Martin F.M."/>
            <person name="Miettinen O."/>
            <person name="Hibbett D.S."/>
            <person name="Nagy L.G."/>
        </authorList>
    </citation>
    <scope>NUCLEOTIDE SEQUENCE [LARGE SCALE GENOMIC DNA]</scope>
    <source>
        <strain evidence="2 3">CBS 166.37</strain>
    </source>
</reference>
<feature type="compositionally biased region" description="Acidic residues" evidence="1">
    <location>
        <begin position="147"/>
        <end position="200"/>
    </location>
</feature>
<name>A0A5C3LR59_9AGAR</name>
<dbReference type="Gene3D" id="3.30.900.20">
    <property type="match status" value="1"/>
</dbReference>
<keyword evidence="3" id="KW-1185">Reference proteome</keyword>
<dbReference type="InterPro" id="IPR053729">
    <property type="entry name" value="MAD2L1BP_domain_sf"/>
</dbReference>
<dbReference type="Proteomes" id="UP000308652">
    <property type="component" value="Unassembled WGS sequence"/>
</dbReference>
<dbReference type="OrthoDB" id="2387165at2759"/>
<evidence type="ECO:0000313" key="3">
    <source>
        <dbReference type="Proteomes" id="UP000308652"/>
    </source>
</evidence>
<feature type="region of interest" description="Disordered" evidence="1">
    <location>
        <begin position="138"/>
        <end position="214"/>
    </location>
</feature>
<protein>
    <submittedName>
        <fullName evidence="2">Uncharacterized protein</fullName>
    </submittedName>
</protein>
<accession>A0A5C3LR59</accession>
<proteinExistence type="predicted"/>
<organism evidence="2 3">
    <name type="scientific">Crucibulum laeve</name>
    <dbReference type="NCBI Taxonomy" id="68775"/>
    <lineage>
        <taxon>Eukaryota</taxon>
        <taxon>Fungi</taxon>
        <taxon>Dikarya</taxon>
        <taxon>Basidiomycota</taxon>
        <taxon>Agaricomycotina</taxon>
        <taxon>Agaricomycetes</taxon>
        <taxon>Agaricomycetidae</taxon>
        <taxon>Agaricales</taxon>
        <taxon>Agaricineae</taxon>
        <taxon>Nidulariaceae</taxon>
        <taxon>Crucibulum</taxon>
    </lineage>
</organism>
<evidence type="ECO:0000313" key="2">
    <source>
        <dbReference type="EMBL" id="TFK35077.1"/>
    </source>
</evidence>
<gene>
    <name evidence="2" type="ORF">BDQ12DRAFT_612282</name>
</gene>
<sequence length="356" mass="39782">MNKLPVVRLDVDSISDAVASKLATSLLGHILFLKNQVPLPVMQLSRLPVGKSTARALKQRNELLASFDTLSSHLDTTFTALSTAFARRNTNSNEDIVSNNHKTSRAYLAILVGPSVGSAKSKVIYAVDGLQMKVWGERSEKDHQEVDVEGEVEDIEDEDDDKEKSDDESEEGSGDEPEESGDEEGSEEEEEHDDHDEEDTQSSLPTSPPPPYVSHAEEQRFLQTADRLLSRTLAAFDAEEDGCGFGSEMSPTQTHILIRAPRRFSHPAWIPRQNVTTSLESTLSEFWEESGMQAIQAQNLGKIKPRKKGNRVEGVWVTSREGLGRASDIQQETDLQEEDEMIWWSWDGRIVGFNDW</sequence>
<dbReference type="AlphaFoldDB" id="A0A5C3LR59"/>
<dbReference type="STRING" id="68775.A0A5C3LR59"/>
<dbReference type="EMBL" id="ML213625">
    <property type="protein sequence ID" value="TFK35077.1"/>
    <property type="molecule type" value="Genomic_DNA"/>
</dbReference>